<proteinExistence type="predicted"/>
<dbReference type="Proteomes" id="UP000639010">
    <property type="component" value="Unassembled WGS sequence"/>
</dbReference>
<sequence length="195" mass="22321">MKKVRLTEEKCRSSVFARHEALKQAIKSIKTAPKALTTACNSSVALASLDLPEIGICRLGSRNTLFKYSDILFSDHYTPNGETGWKYIDWLRNEVKDLAKKEALARNKKSRELIMAEKLNRAQQELSALQRTMMAQTKAYLWILKEVFGLSKSHTIDDSTKHRLKNLITNHDELFGDLFTPNMSQSKVIKLKIHE</sequence>
<reference evidence="1 2" key="1">
    <citation type="submission" date="2020-10" db="EMBL/GenBank/DDBJ databases">
        <title>Genomic Encyclopedia of Type Strains, Phase IV (KMG-IV): sequencing the most valuable type-strain genomes for metagenomic binning, comparative biology and taxonomic classification.</title>
        <authorList>
            <person name="Goeker M."/>
        </authorList>
    </citation>
    <scope>NUCLEOTIDE SEQUENCE [LARGE SCALE GENOMIC DNA]</scope>
    <source>
        <strain evidence="1 2">DSM 4194</strain>
    </source>
</reference>
<accession>A0ABR9H6Z0</accession>
<organism evidence="1 2">
    <name type="scientific">Desulfomicrobium macestii</name>
    <dbReference type="NCBI Taxonomy" id="90731"/>
    <lineage>
        <taxon>Bacteria</taxon>
        <taxon>Pseudomonadati</taxon>
        <taxon>Thermodesulfobacteriota</taxon>
        <taxon>Desulfovibrionia</taxon>
        <taxon>Desulfovibrionales</taxon>
        <taxon>Desulfomicrobiaceae</taxon>
        <taxon>Desulfomicrobium</taxon>
    </lineage>
</organism>
<evidence type="ECO:0000313" key="1">
    <source>
        <dbReference type="EMBL" id="MBE1426465.1"/>
    </source>
</evidence>
<gene>
    <name evidence="1" type="ORF">H4684_003131</name>
</gene>
<name>A0ABR9H6Z0_9BACT</name>
<evidence type="ECO:0000313" key="2">
    <source>
        <dbReference type="Proteomes" id="UP000639010"/>
    </source>
</evidence>
<comment type="caution">
    <text evidence="1">The sequence shown here is derived from an EMBL/GenBank/DDBJ whole genome shotgun (WGS) entry which is preliminary data.</text>
</comment>
<dbReference type="RefSeq" id="WP_192624445.1">
    <property type="nucleotide sequence ID" value="NZ_JADBGG010000027.1"/>
</dbReference>
<protein>
    <submittedName>
        <fullName evidence="1">Uncharacterized protein</fullName>
    </submittedName>
</protein>
<keyword evidence="2" id="KW-1185">Reference proteome</keyword>
<dbReference type="EMBL" id="JADBGG010000027">
    <property type="protein sequence ID" value="MBE1426465.1"/>
    <property type="molecule type" value="Genomic_DNA"/>
</dbReference>